<name>A0A0P0JKC2_BLAVI</name>
<sequence length="239" mass="27260">MVRMVRDLTGRFPERPHYTTRELDQECEALVANLLMKRHGEVRPRITTDELTLLVEQHGADLDSSVDLTRFGEDVEGVTVFHPNREPEVMISDRLAGDVRRENRLRTTLAHEFGHVHFHRYLWADKLSAGRLFDRMSTENKAICKRDTILDARDYDWMEWQAGYVSGAVLMPATAIRRLVSDYCEGRGLHGTVALMSDHGRQIVGMVIEAFQVSEDAARVRLQKLGLLASSDRQPSLFG</sequence>
<organism evidence="2 3">
    <name type="scientific">Blastochloris viridis</name>
    <name type="common">Rhodopseudomonas viridis</name>
    <dbReference type="NCBI Taxonomy" id="1079"/>
    <lineage>
        <taxon>Bacteria</taxon>
        <taxon>Pseudomonadati</taxon>
        <taxon>Pseudomonadota</taxon>
        <taxon>Alphaproteobacteria</taxon>
        <taxon>Hyphomicrobiales</taxon>
        <taxon>Blastochloridaceae</taxon>
        <taxon>Blastochloris</taxon>
    </lineage>
</organism>
<protein>
    <recommendedName>
        <fullName evidence="1">IrrE N-terminal-like domain-containing protein</fullName>
    </recommendedName>
</protein>
<dbReference type="RefSeq" id="WP_055036885.1">
    <property type="nucleotide sequence ID" value="NZ_AP014854.2"/>
</dbReference>
<dbReference type="Pfam" id="PF06114">
    <property type="entry name" value="Peptidase_M78"/>
    <property type="match status" value="1"/>
</dbReference>
<gene>
    <name evidence="2" type="ORF">BVIRIDIS_06890</name>
</gene>
<proteinExistence type="predicted"/>
<dbReference type="STRING" id="1079.BVIR_1245"/>
<dbReference type="KEGG" id="bvr:BVIR_1245"/>
<evidence type="ECO:0000313" key="3">
    <source>
        <dbReference type="Proteomes" id="UP000065734"/>
    </source>
</evidence>
<dbReference type="AlphaFoldDB" id="A0A0P0JKC2"/>
<dbReference type="PATRIC" id="fig|1079.6.peg.1291"/>
<reference evidence="3" key="1">
    <citation type="journal article" date="2016" name="Genome Announc.">
        <title>Revised genome sequence of the purple photosynthetic bacterium Blastochloris viridis.</title>
        <authorList>
            <person name="Liu L.N."/>
            <person name="Faulkner M."/>
            <person name="Liu X."/>
            <person name="Huang F."/>
            <person name="Darby A.C."/>
            <person name="Hall N."/>
        </authorList>
    </citation>
    <scope>NUCLEOTIDE SEQUENCE [LARGE SCALE GENOMIC DNA]</scope>
    <source>
        <strain evidence="3">ATCC 19567 / DSM 133 / F</strain>
    </source>
</reference>
<dbReference type="InterPro" id="IPR010359">
    <property type="entry name" value="IrrE_HExxH"/>
</dbReference>
<evidence type="ECO:0000259" key="1">
    <source>
        <dbReference type="Pfam" id="PF06114"/>
    </source>
</evidence>
<keyword evidence="3" id="KW-1185">Reference proteome</keyword>
<evidence type="ECO:0000313" key="2">
    <source>
        <dbReference type="EMBL" id="CUU41695.1"/>
    </source>
</evidence>
<dbReference type="EMBL" id="LN907867">
    <property type="protein sequence ID" value="CUU41695.1"/>
    <property type="molecule type" value="Genomic_DNA"/>
</dbReference>
<dbReference type="OrthoDB" id="9794834at2"/>
<accession>A0A0P0JKC2</accession>
<dbReference type="Proteomes" id="UP000065734">
    <property type="component" value="Chromosome I"/>
</dbReference>
<feature type="domain" description="IrrE N-terminal-like" evidence="1">
    <location>
        <begin position="102"/>
        <end position="222"/>
    </location>
</feature>